<organism evidence="2 3">
    <name type="scientific">Lophium mytilinum</name>
    <dbReference type="NCBI Taxonomy" id="390894"/>
    <lineage>
        <taxon>Eukaryota</taxon>
        <taxon>Fungi</taxon>
        <taxon>Dikarya</taxon>
        <taxon>Ascomycota</taxon>
        <taxon>Pezizomycotina</taxon>
        <taxon>Dothideomycetes</taxon>
        <taxon>Pleosporomycetidae</taxon>
        <taxon>Mytilinidiales</taxon>
        <taxon>Mytilinidiaceae</taxon>
        <taxon>Lophium</taxon>
    </lineage>
</organism>
<evidence type="ECO:0000313" key="3">
    <source>
        <dbReference type="Proteomes" id="UP000799750"/>
    </source>
</evidence>
<feature type="compositionally biased region" description="Basic and acidic residues" evidence="1">
    <location>
        <begin position="225"/>
        <end position="245"/>
    </location>
</feature>
<evidence type="ECO:0000313" key="2">
    <source>
        <dbReference type="EMBL" id="KAF2500654.1"/>
    </source>
</evidence>
<dbReference type="AlphaFoldDB" id="A0A6A6R8C5"/>
<feature type="compositionally biased region" description="Basic and acidic residues" evidence="1">
    <location>
        <begin position="184"/>
        <end position="214"/>
    </location>
</feature>
<reference evidence="2" key="1">
    <citation type="journal article" date="2020" name="Stud. Mycol.">
        <title>101 Dothideomycetes genomes: a test case for predicting lifestyles and emergence of pathogens.</title>
        <authorList>
            <person name="Haridas S."/>
            <person name="Albert R."/>
            <person name="Binder M."/>
            <person name="Bloem J."/>
            <person name="Labutti K."/>
            <person name="Salamov A."/>
            <person name="Andreopoulos B."/>
            <person name="Baker S."/>
            <person name="Barry K."/>
            <person name="Bills G."/>
            <person name="Bluhm B."/>
            <person name="Cannon C."/>
            <person name="Castanera R."/>
            <person name="Culley D."/>
            <person name="Daum C."/>
            <person name="Ezra D."/>
            <person name="Gonzalez J."/>
            <person name="Henrissat B."/>
            <person name="Kuo A."/>
            <person name="Liang C."/>
            <person name="Lipzen A."/>
            <person name="Lutzoni F."/>
            <person name="Magnuson J."/>
            <person name="Mondo S."/>
            <person name="Nolan M."/>
            <person name="Ohm R."/>
            <person name="Pangilinan J."/>
            <person name="Park H.-J."/>
            <person name="Ramirez L."/>
            <person name="Alfaro M."/>
            <person name="Sun H."/>
            <person name="Tritt A."/>
            <person name="Yoshinaga Y."/>
            <person name="Zwiers L.-H."/>
            <person name="Turgeon B."/>
            <person name="Goodwin S."/>
            <person name="Spatafora J."/>
            <person name="Crous P."/>
            <person name="Grigoriev I."/>
        </authorList>
    </citation>
    <scope>NUCLEOTIDE SEQUENCE</scope>
    <source>
        <strain evidence="2">CBS 269.34</strain>
    </source>
</reference>
<feature type="region of interest" description="Disordered" evidence="1">
    <location>
        <begin position="184"/>
        <end position="245"/>
    </location>
</feature>
<evidence type="ECO:0000256" key="1">
    <source>
        <dbReference type="SAM" id="MobiDB-lite"/>
    </source>
</evidence>
<dbReference type="Proteomes" id="UP000799750">
    <property type="component" value="Unassembled WGS sequence"/>
</dbReference>
<protein>
    <submittedName>
        <fullName evidence="2">Uncharacterized protein</fullName>
    </submittedName>
</protein>
<accession>A0A6A6R8C5</accession>
<gene>
    <name evidence="2" type="ORF">BU16DRAFT_535218</name>
</gene>
<name>A0A6A6R8C5_9PEZI</name>
<dbReference type="EMBL" id="MU004183">
    <property type="protein sequence ID" value="KAF2500654.1"/>
    <property type="molecule type" value="Genomic_DNA"/>
</dbReference>
<proteinExistence type="predicted"/>
<sequence length="245" mass="27010">MTPFPPTVLLLLVEAKDCELLEQRILEKATQLYGPLAAGHTYSVITSSESIDHANHTIARLVHLCTTPSPTGAEMYAFKVLAWARGTSMLEEWLRRSEAMELLLEVLEGRAGGDFFGRRVPAGPMETETGEVMPSSMEKAFREMKKSTKELREAIESSQETTERILEAFEMLTVREMKRNAMEKAKGNGDEGKAAADTKGKGKAKTETEGKVMDQGEQGKATAGIEEKGEAKTEKTEQPKPEDSQ</sequence>
<keyword evidence="3" id="KW-1185">Reference proteome</keyword>